<evidence type="ECO:0000256" key="1">
    <source>
        <dbReference type="SAM" id="Phobius"/>
    </source>
</evidence>
<feature type="transmembrane region" description="Helical" evidence="1">
    <location>
        <begin position="42"/>
        <end position="60"/>
    </location>
</feature>
<dbReference type="Pfam" id="PF13248">
    <property type="entry name" value="Zn_ribbon_3"/>
    <property type="match status" value="1"/>
</dbReference>
<comment type="caution">
    <text evidence="3">The sequence shown here is derived from an EMBL/GenBank/DDBJ whole genome shotgun (WGS) entry which is preliminary data.</text>
</comment>
<name>A0A1E2UUQ8_9GAMM</name>
<proteinExistence type="predicted"/>
<dbReference type="InterPro" id="IPR059113">
    <property type="entry name" value="Znf_ribbon"/>
</dbReference>
<organism evidence="3 4">
    <name type="scientific">Candidatus Thiodiazotropha endoloripes</name>
    <dbReference type="NCBI Taxonomy" id="1818881"/>
    <lineage>
        <taxon>Bacteria</taxon>
        <taxon>Pseudomonadati</taxon>
        <taxon>Pseudomonadota</taxon>
        <taxon>Gammaproteobacteria</taxon>
        <taxon>Chromatiales</taxon>
        <taxon>Sedimenticolaceae</taxon>
        <taxon>Candidatus Thiodiazotropha</taxon>
    </lineage>
</organism>
<sequence>MAEVNCLYCGKKIADDQAECPHCGAVSHFQKRGFRSGARKKFIIFFIGLVVFCGFFIFWLPR</sequence>
<dbReference type="STRING" id="1818881.A3196_06655"/>
<reference evidence="3 4" key="1">
    <citation type="submission" date="2016-03" db="EMBL/GenBank/DDBJ databases">
        <title>Chemosynthetic sulphur-oxidizing symbionts of marine invertebrate animals are capable of nitrogen fixation.</title>
        <authorList>
            <person name="Petersen J.M."/>
            <person name="Kemper A."/>
            <person name="Gruber-Vodicka H."/>
            <person name="Cardini U."/>
            <person name="Geest Mvander."/>
            <person name="Kleiner M."/>
            <person name="Bulgheresi S."/>
            <person name="Fussmann M."/>
            <person name="Herbold C."/>
            <person name="Seah B.K.B."/>
            <person name="Antony C.Paul."/>
            <person name="Liu D."/>
            <person name="Belitz A."/>
            <person name="Weber M."/>
        </authorList>
    </citation>
    <scope>NUCLEOTIDE SEQUENCE [LARGE SCALE GENOMIC DNA]</scope>
    <source>
        <strain evidence="3">G_D</strain>
    </source>
</reference>
<evidence type="ECO:0000259" key="2">
    <source>
        <dbReference type="Pfam" id="PF13248"/>
    </source>
</evidence>
<evidence type="ECO:0000313" key="4">
    <source>
        <dbReference type="Proteomes" id="UP000094849"/>
    </source>
</evidence>
<protein>
    <submittedName>
        <fullName evidence="3">Protein nirD</fullName>
    </submittedName>
</protein>
<keyword evidence="4" id="KW-1185">Reference proteome</keyword>
<dbReference type="Proteomes" id="UP000094849">
    <property type="component" value="Unassembled WGS sequence"/>
</dbReference>
<feature type="domain" description="Putative zinc-ribbon" evidence="2">
    <location>
        <begin position="3"/>
        <end position="26"/>
    </location>
</feature>
<keyword evidence="1" id="KW-0812">Transmembrane</keyword>
<dbReference type="EMBL" id="LVJZ01000003">
    <property type="protein sequence ID" value="ODB98507.1"/>
    <property type="molecule type" value="Genomic_DNA"/>
</dbReference>
<gene>
    <name evidence="3" type="ORF">A3196_06655</name>
</gene>
<keyword evidence="1" id="KW-0472">Membrane</keyword>
<dbReference type="OrthoDB" id="7067856at2"/>
<dbReference type="AlphaFoldDB" id="A0A1E2UUQ8"/>
<keyword evidence="1" id="KW-1133">Transmembrane helix</keyword>
<accession>A0A1E2UUQ8</accession>
<evidence type="ECO:0000313" key="3">
    <source>
        <dbReference type="EMBL" id="ODB98507.1"/>
    </source>
</evidence>